<dbReference type="PANTHER" id="PTHR31944">
    <property type="entry name" value="HEME-RESPONSIVE ZINC FINGER TRANSCRIPTION FACTOR HAP1"/>
    <property type="match status" value="1"/>
</dbReference>
<dbReference type="SUPFAM" id="SSF57701">
    <property type="entry name" value="Zn2/Cys6 DNA-binding domain"/>
    <property type="match status" value="1"/>
</dbReference>
<dbReference type="GO" id="GO:0001228">
    <property type="term" value="F:DNA-binding transcription activator activity, RNA polymerase II-specific"/>
    <property type="evidence" value="ECO:0007669"/>
    <property type="project" value="TreeGrafter"/>
</dbReference>
<evidence type="ECO:0000256" key="3">
    <source>
        <dbReference type="ARBA" id="ARBA00023015"/>
    </source>
</evidence>
<dbReference type="Pfam" id="PF00172">
    <property type="entry name" value="Zn_clus"/>
    <property type="match status" value="1"/>
</dbReference>
<feature type="region of interest" description="Disordered" evidence="7">
    <location>
        <begin position="1"/>
        <end position="73"/>
    </location>
</feature>
<keyword evidence="3" id="KW-0805">Transcription regulation</keyword>
<evidence type="ECO:0000256" key="7">
    <source>
        <dbReference type="SAM" id="MobiDB-lite"/>
    </source>
</evidence>
<keyword evidence="4" id="KW-0238">DNA-binding</keyword>
<dbReference type="GO" id="GO:0005634">
    <property type="term" value="C:nucleus"/>
    <property type="evidence" value="ECO:0007669"/>
    <property type="project" value="TreeGrafter"/>
</dbReference>
<proteinExistence type="predicted"/>
<evidence type="ECO:0000256" key="4">
    <source>
        <dbReference type="ARBA" id="ARBA00023125"/>
    </source>
</evidence>
<dbReference type="InterPro" id="IPR036864">
    <property type="entry name" value="Zn2-C6_fun-type_DNA-bd_sf"/>
</dbReference>
<dbReference type="GO" id="GO:0000978">
    <property type="term" value="F:RNA polymerase II cis-regulatory region sequence-specific DNA binding"/>
    <property type="evidence" value="ECO:0007669"/>
    <property type="project" value="TreeGrafter"/>
</dbReference>
<dbReference type="InterPro" id="IPR007219">
    <property type="entry name" value="XnlR_reg_dom"/>
</dbReference>
<organism evidence="9 10">
    <name type="scientific">Rhypophila decipiens</name>
    <dbReference type="NCBI Taxonomy" id="261697"/>
    <lineage>
        <taxon>Eukaryota</taxon>
        <taxon>Fungi</taxon>
        <taxon>Dikarya</taxon>
        <taxon>Ascomycota</taxon>
        <taxon>Pezizomycotina</taxon>
        <taxon>Sordariomycetes</taxon>
        <taxon>Sordariomycetidae</taxon>
        <taxon>Sordariales</taxon>
        <taxon>Naviculisporaceae</taxon>
        <taxon>Rhypophila</taxon>
    </lineage>
</organism>
<evidence type="ECO:0000259" key="8">
    <source>
        <dbReference type="PROSITE" id="PS50048"/>
    </source>
</evidence>
<reference evidence="9" key="2">
    <citation type="submission" date="2023-05" db="EMBL/GenBank/DDBJ databases">
        <authorList>
            <consortium name="Lawrence Berkeley National Laboratory"/>
            <person name="Steindorff A."/>
            <person name="Hensen N."/>
            <person name="Bonometti L."/>
            <person name="Westerberg I."/>
            <person name="Brannstrom I.O."/>
            <person name="Guillou S."/>
            <person name="Cros-Aarteil S."/>
            <person name="Calhoun S."/>
            <person name="Haridas S."/>
            <person name="Kuo A."/>
            <person name="Mondo S."/>
            <person name="Pangilinan J."/>
            <person name="Riley R."/>
            <person name="Labutti K."/>
            <person name="Andreopoulos B."/>
            <person name="Lipzen A."/>
            <person name="Chen C."/>
            <person name="Yanf M."/>
            <person name="Daum C."/>
            <person name="Ng V."/>
            <person name="Clum A."/>
            <person name="Ohm R."/>
            <person name="Martin F."/>
            <person name="Silar P."/>
            <person name="Natvig D."/>
            <person name="Lalanne C."/>
            <person name="Gautier V."/>
            <person name="Ament-Velasquez S.L."/>
            <person name="Kruys A."/>
            <person name="Hutchinson M.I."/>
            <person name="Powell A.J."/>
            <person name="Barry K."/>
            <person name="Miller A.N."/>
            <person name="Grigoriev I.V."/>
            <person name="Debuchy R."/>
            <person name="Gladieux P."/>
            <person name="Thoren M.H."/>
            <person name="Johannesson H."/>
        </authorList>
    </citation>
    <scope>NUCLEOTIDE SEQUENCE</scope>
    <source>
        <strain evidence="9">PSN293</strain>
    </source>
</reference>
<evidence type="ECO:0000256" key="5">
    <source>
        <dbReference type="ARBA" id="ARBA00023163"/>
    </source>
</evidence>
<dbReference type="PROSITE" id="PS50048">
    <property type="entry name" value="ZN2_CY6_FUNGAL_2"/>
    <property type="match status" value="1"/>
</dbReference>
<dbReference type="Pfam" id="PF04082">
    <property type="entry name" value="Fungal_trans"/>
    <property type="match status" value="1"/>
</dbReference>
<feature type="compositionally biased region" description="Low complexity" evidence="7">
    <location>
        <begin position="216"/>
        <end position="229"/>
    </location>
</feature>
<feature type="region of interest" description="Disordered" evidence="7">
    <location>
        <begin position="173"/>
        <end position="193"/>
    </location>
</feature>
<dbReference type="PANTHER" id="PTHR31944:SF131">
    <property type="entry name" value="HEME-RESPONSIVE ZINC FINGER TRANSCRIPTION FACTOR HAP1"/>
    <property type="match status" value="1"/>
</dbReference>
<dbReference type="GO" id="GO:0006351">
    <property type="term" value="P:DNA-templated transcription"/>
    <property type="evidence" value="ECO:0007669"/>
    <property type="project" value="InterPro"/>
</dbReference>
<dbReference type="SMART" id="SM00906">
    <property type="entry name" value="Fungal_trans"/>
    <property type="match status" value="1"/>
</dbReference>
<feature type="domain" description="Zn(2)-C6 fungal-type" evidence="8">
    <location>
        <begin position="73"/>
        <end position="103"/>
    </location>
</feature>
<dbReference type="AlphaFoldDB" id="A0AAN6XZT7"/>
<reference evidence="9" key="1">
    <citation type="journal article" date="2023" name="Mol. Phylogenet. Evol.">
        <title>Genome-scale phylogeny and comparative genomics of the fungal order Sordariales.</title>
        <authorList>
            <person name="Hensen N."/>
            <person name="Bonometti L."/>
            <person name="Westerberg I."/>
            <person name="Brannstrom I.O."/>
            <person name="Guillou S."/>
            <person name="Cros-Aarteil S."/>
            <person name="Calhoun S."/>
            <person name="Haridas S."/>
            <person name="Kuo A."/>
            <person name="Mondo S."/>
            <person name="Pangilinan J."/>
            <person name="Riley R."/>
            <person name="LaButti K."/>
            <person name="Andreopoulos B."/>
            <person name="Lipzen A."/>
            <person name="Chen C."/>
            <person name="Yan M."/>
            <person name="Daum C."/>
            <person name="Ng V."/>
            <person name="Clum A."/>
            <person name="Steindorff A."/>
            <person name="Ohm R.A."/>
            <person name="Martin F."/>
            <person name="Silar P."/>
            <person name="Natvig D.O."/>
            <person name="Lalanne C."/>
            <person name="Gautier V."/>
            <person name="Ament-Velasquez S.L."/>
            <person name="Kruys A."/>
            <person name="Hutchinson M.I."/>
            <person name="Powell A.J."/>
            <person name="Barry K."/>
            <person name="Miller A.N."/>
            <person name="Grigoriev I.V."/>
            <person name="Debuchy R."/>
            <person name="Gladieux P."/>
            <person name="Hiltunen Thoren M."/>
            <person name="Johannesson H."/>
        </authorList>
    </citation>
    <scope>NUCLEOTIDE SEQUENCE</scope>
    <source>
        <strain evidence="9">PSN293</strain>
    </source>
</reference>
<evidence type="ECO:0000313" key="9">
    <source>
        <dbReference type="EMBL" id="KAK4209989.1"/>
    </source>
</evidence>
<feature type="compositionally biased region" description="Basic and acidic residues" evidence="7">
    <location>
        <begin position="15"/>
        <end position="29"/>
    </location>
</feature>
<dbReference type="PROSITE" id="PS00463">
    <property type="entry name" value="ZN2_CY6_FUNGAL_1"/>
    <property type="match status" value="1"/>
</dbReference>
<evidence type="ECO:0000256" key="2">
    <source>
        <dbReference type="ARBA" id="ARBA00022833"/>
    </source>
</evidence>
<evidence type="ECO:0000313" key="10">
    <source>
        <dbReference type="Proteomes" id="UP001301769"/>
    </source>
</evidence>
<keyword evidence="2" id="KW-0862">Zinc</keyword>
<sequence>MAGGMEPAASSVSDTHPDHDGGGHDDGRGHGHGHGSHGSHDGRDSRDGRDNSHDSPTNGNAQQPRRRNRPALSCLQCRSRKIRCDRSEPCASCIKSKIVNCHYEEARRPKPRLWKLSPAPSSGPSRFNGPQPADGAVSRFTAETPYRDPPPPAAASSGLPYASSAASVPSVRTSDSASASLHSPPGRYAESTADSLVRQIHQLQQQLADVRGGDGAPLTSQSSQSTPSSHPAPAPAPAPAQASLNKMRYIGSSHWTNDAKLFPAALRLAERVFGDKSSSTFHAMQKCKELGRAVKAQRIPTQISFDIGSAVPPEGTACRLVEAYFRTFESVYRILHGPSFWREYRTYWNNAAAADPVFVLQFQLCMAIGSCFQDDVVTLRPVATRWIYEAQVWLVSPSVKARMNIAYLQVMCLLHLAKEACGVGGDLGWISAGGLVRTAMFMGLHRDPDALPTKMPVIRAEMRRRVWATILEITLQSSLDAGGPPLISLSDFDTRAPSNFDDDQLSENDQSPPPTARPLSTFTQTTVQLALLRSFPTRLAIAHFVNHFNSASSYDETLRLSSDLTTACRALSATIQPSYDPTGVFPKRLSLFQLRLAEQNVHRFFLALHHPWLFHAQNNPTYYFSRKMCVETALKLYRAFSTCSPAGASGTASQTDDFTRLSTCGHGAFRSVPIQAILTIYLELLWQAQDDRSFRQSLNIDHQLDRPATVNDTDVSSSSGLGNGVAPSHDLLDAAKYSIGWSERRIRTGEVSVKGHVFFSVLLAQAQAFQRGASDGEVDRVIQDAFADDLNYCWHVLKETADITATPLPGNGGYDKGGGGEMNGAGDYELVGREWDNDLDFDFGQGFGSIFNLNDINFFVAS</sequence>
<protein>
    <recommendedName>
        <fullName evidence="8">Zn(2)-C6 fungal-type domain-containing protein</fullName>
    </recommendedName>
</protein>
<gene>
    <name evidence="9" type="ORF">QBC37DRAFT_443035</name>
</gene>
<dbReference type="GO" id="GO:0008270">
    <property type="term" value="F:zinc ion binding"/>
    <property type="evidence" value="ECO:0007669"/>
    <property type="project" value="InterPro"/>
</dbReference>
<dbReference type="Proteomes" id="UP001301769">
    <property type="component" value="Unassembled WGS sequence"/>
</dbReference>
<evidence type="ECO:0000256" key="1">
    <source>
        <dbReference type="ARBA" id="ARBA00022723"/>
    </source>
</evidence>
<keyword evidence="5" id="KW-0804">Transcription</keyword>
<dbReference type="EMBL" id="MU858188">
    <property type="protein sequence ID" value="KAK4209989.1"/>
    <property type="molecule type" value="Genomic_DNA"/>
</dbReference>
<dbReference type="Gene3D" id="4.10.240.10">
    <property type="entry name" value="Zn(2)-C6 fungal-type DNA-binding domain"/>
    <property type="match status" value="1"/>
</dbReference>
<dbReference type="InterPro" id="IPR051430">
    <property type="entry name" value="Fungal_TF_Env_Response"/>
</dbReference>
<comment type="caution">
    <text evidence="9">The sequence shown here is derived from an EMBL/GenBank/DDBJ whole genome shotgun (WGS) entry which is preliminary data.</text>
</comment>
<feature type="region of interest" description="Disordered" evidence="7">
    <location>
        <begin position="206"/>
        <end position="240"/>
    </location>
</feature>
<keyword evidence="10" id="KW-1185">Reference proteome</keyword>
<dbReference type="CDD" id="cd00067">
    <property type="entry name" value="GAL4"/>
    <property type="match status" value="1"/>
</dbReference>
<accession>A0AAN6XZT7</accession>
<feature type="region of interest" description="Disordered" evidence="7">
    <location>
        <begin position="498"/>
        <end position="520"/>
    </location>
</feature>
<dbReference type="SMART" id="SM00066">
    <property type="entry name" value="GAL4"/>
    <property type="match status" value="1"/>
</dbReference>
<feature type="region of interest" description="Disordered" evidence="7">
    <location>
        <begin position="113"/>
        <end position="161"/>
    </location>
</feature>
<dbReference type="InterPro" id="IPR001138">
    <property type="entry name" value="Zn2Cys6_DnaBD"/>
</dbReference>
<name>A0AAN6XZT7_9PEZI</name>
<feature type="compositionally biased region" description="Basic and acidic residues" evidence="7">
    <location>
        <begin position="38"/>
        <end position="53"/>
    </location>
</feature>
<keyword evidence="6" id="KW-0539">Nucleus</keyword>
<evidence type="ECO:0000256" key="6">
    <source>
        <dbReference type="ARBA" id="ARBA00023242"/>
    </source>
</evidence>
<keyword evidence="1" id="KW-0479">Metal-binding</keyword>
<dbReference type="CDD" id="cd12148">
    <property type="entry name" value="fungal_TF_MHR"/>
    <property type="match status" value="1"/>
</dbReference>